<gene>
    <name evidence="8" type="ORF">ABMA28_006007</name>
</gene>
<protein>
    <recommendedName>
        <fullName evidence="6">Carboxylic ester hydrolase</fullName>
        <ecNumber evidence="6">3.1.1.-</ecNumber>
    </recommendedName>
</protein>
<feature type="signal peptide" evidence="6">
    <location>
        <begin position="1"/>
        <end position="16"/>
    </location>
</feature>
<reference evidence="8 9" key="1">
    <citation type="submission" date="2024-06" db="EMBL/GenBank/DDBJ databases">
        <title>A chromosome-level genome assembly of beet webworm, Loxostege sticticalis.</title>
        <authorList>
            <person name="Zhang Y."/>
        </authorList>
    </citation>
    <scope>NUCLEOTIDE SEQUENCE [LARGE SCALE GENOMIC DNA]</scope>
    <source>
        <strain evidence="8">AQ028</strain>
        <tissue evidence="8">Male pupae</tissue>
    </source>
</reference>
<name>A0ABD0SKC6_LOXSC</name>
<evidence type="ECO:0000256" key="3">
    <source>
        <dbReference type="ARBA" id="ARBA00022801"/>
    </source>
</evidence>
<proteinExistence type="inferred from homology"/>
<dbReference type="EMBL" id="JBEDNZ010000019">
    <property type="protein sequence ID" value="KAL0820058.1"/>
    <property type="molecule type" value="Genomic_DNA"/>
</dbReference>
<keyword evidence="3 6" id="KW-0378">Hydrolase</keyword>
<evidence type="ECO:0000256" key="4">
    <source>
        <dbReference type="ARBA" id="ARBA00023157"/>
    </source>
</evidence>
<dbReference type="EMBL" id="JBEDNZ010000019">
    <property type="protein sequence ID" value="KAL0820050.1"/>
    <property type="molecule type" value="Genomic_DNA"/>
</dbReference>
<evidence type="ECO:0000313" key="9">
    <source>
        <dbReference type="Proteomes" id="UP001549921"/>
    </source>
</evidence>
<keyword evidence="5" id="KW-0325">Glycoprotein</keyword>
<dbReference type="PANTHER" id="PTHR43142">
    <property type="entry name" value="CARBOXYLIC ESTER HYDROLASE"/>
    <property type="match status" value="1"/>
</dbReference>
<comment type="caution">
    <text evidence="8">The sequence shown here is derived from an EMBL/GenBank/DDBJ whole genome shotgun (WGS) entry which is preliminary data.</text>
</comment>
<dbReference type="InterPro" id="IPR002018">
    <property type="entry name" value="CarbesteraseB"/>
</dbReference>
<keyword evidence="6" id="KW-0732">Signal</keyword>
<dbReference type="PANTHER" id="PTHR43142:SF1">
    <property type="entry name" value="CARBOXYLIC ESTER HYDROLASE"/>
    <property type="match status" value="1"/>
</dbReference>
<evidence type="ECO:0000256" key="1">
    <source>
        <dbReference type="ARBA" id="ARBA00005964"/>
    </source>
</evidence>
<dbReference type="Gene3D" id="3.40.50.1820">
    <property type="entry name" value="alpha/beta hydrolase"/>
    <property type="match status" value="1"/>
</dbReference>
<sequence>MKWVALVTFIAANVVQLPSPLVKTRGGLVRGRIGGSGNFHLFLGIPYGTVDERNRFQAPLPPPTWKGIFDAVNENTWCTQRVAGSTITVGQPDCLKLNVYTPATASPGDKLPVMVFIHGGCFFEGTGTPFLYGGDFFAEHGVVFVGINYRLSVEGFLCLGIKEAPGNAGLKDQVAALRWIRDNINAFGGDPDNVTLFGESAGAVSISFLLLSPSVRGLFSKVILQSGSSLSPWGLQHDPIKTASTIALEFGHNSTDPHEIYEALSKRNADDLINAIKYSERKNWITAETLFVPCVEKEIAGVEPIITDFPTEIIKTGNYTKVPMIIGFNDNEGLFFVAKDYGRSLKEVDTAETLQPDLVFPNTAAKNLTVEKIEKHYFSSGKEELIMDMVDLYSDVHFKYPSVLVSELYSRTSDQPIFYYLFKYSGLINVAKTLSQFIGADGAAHADELFYMFRPYALPMVAAKTFEALMMERLTTLWTNFAKYSDPTPRTSRLLPIKWRPSRERIPRALVIDREFTTAPMWHEHTLRLWNDIYSQFRRRKYEFGRYKRRNSTRECCDRTPYTSV</sequence>
<dbReference type="EMBL" id="JBEDNZ010000019">
    <property type="protein sequence ID" value="KAL0820055.1"/>
    <property type="molecule type" value="Genomic_DNA"/>
</dbReference>
<dbReference type="Proteomes" id="UP001549921">
    <property type="component" value="Unassembled WGS sequence"/>
</dbReference>
<dbReference type="SUPFAM" id="SSF53474">
    <property type="entry name" value="alpha/beta-Hydrolases"/>
    <property type="match status" value="1"/>
</dbReference>
<dbReference type="EC" id="3.1.1.-" evidence="6"/>
<dbReference type="EMBL" id="JBEDNZ010000019">
    <property type="protein sequence ID" value="KAL0820053.1"/>
    <property type="molecule type" value="Genomic_DNA"/>
</dbReference>
<dbReference type="InterPro" id="IPR029058">
    <property type="entry name" value="AB_hydrolase_fold"/>
</dbReference>
<evidence type="ECO:0000256" key="5">
    <source>
        <dbReference type="ARBA" id="ARBA00023180"/>
    </source>
</evidence>
<dbReference type="EMBL" id="JBEDNZ010000019">
    <property type="protein sequence ID" value="KAL0820052.1"/>
    <property type="molecule type" value="Genomic_DNA"/>
</dbReference>
<dbReference type="EMBL" id="JBEDNZ010000019">
    <property type="protein sequence ID" value="KAL0820057.1"/>
    <property type="molecule type" value="Genomic_DNA"/>
</dbReference>
<evidence type="ECO:0000313" key="8">
    <source>
        <dbReference type="EMBL" id="KAL0820052.1"/>
    </source>
</evidence>
<keyword evidence="4" id="KW-1015">Disulfide bond</keyword>
<feature type="domain" description="Carboxylesterase type B" evidence="7">
    <location>
        <begin position="19"/>
        <end position="517"/>
    </location>
</feature>
<dbReference type="GO" id="GO:0052689">
    <property type="term" value="F:carboxylic ester hydrolase activity"/>
    <property type="evidence" value="ECO:0007669"/>
    <property type="project" value="UniProtKB-KW"/>
</dbReference>
<evidence type="ECO:0000256" key="2">
    <source>
        <dbReference type="ARBA" id="ARBA00022487"/>
    </source>
</evidence>
<dbReference type="AlphaFoldDB" id="A0ABD0SKC6"/>
<dbReference type="EMBL" id="JBEDNZ010000019">
    <property type="protein sequence ID" value="KAL0820060.1"/>
    <property type="molecule type" value="Genomic_DNA"/>
</dbReference>
<keyword evidence="2" id="KW-0719">Serine esterase</keyword>
<dbReference type="InterPro" id="IPR019826">
    <property type="entry name" value="Carboxylesterase_B_AS"/>
</dbReference>
<accession>A0ABD0SKC6</accession>
<dbReference type="PROSITE" id="PS00122">
    <property type="entry name" value="CARBOXYLESTERASE_B_1"/>
    <property type="match status" value="1"/>
</dbReference>
<organism evidence="8 9">
    <name type="scientific">Loxostege sticticalis</name>
    <name type="common">Beet webworm moth</name>
    <dbReference type="NCBI Taxonomy" id="481309"/>
    <lineage>
        <taxon>Eukaryota</taxon>
        <taxon>Metazoa</taxon>
        <taxon>Ecdysozoa</taxon>
        <taxon>Arthropoda</taxon>
        <taxon>Hexapoda</taxon>
        <taxon>Insecta</taxon>
        <taxon>Pterygota</taxon>
        <taxon>Neoptera</taxon>
        <taxon>Endopterygota</taxon>
        <taxon>Lepidoptera</taxon>
        <taxon>Glossata</taxon>
        <taxon>Ditrysia</taxon>
        <taxon>Pyraloidea</taxon>
        <taxon>Crambidae</taxon>
        <taxon>Pyraustinae</taxon>
        <taxon>Loxostege</taxon>
    </lineage>
</organism>
<comment type="similarity">
    <text evidence="1 6">Belongs to the type-B carboxylesterase/lipase family.</text>
</comment>
<dbReference type="Pfam" id="PF00135">
    <property type="entry name" value="COesterase"/>
    <property type="match status" value="1"/>
</dbReference>
<feature type="chain" id="PRO_5044523596" description="Carboxylic ester hydrolase" evidence="6">
    <location>
        <begin position="17"/>
        <end position="565"/>
    </location>
</feature>
<evidence type="ECO:0000259" key="7">
    <source>
        <dbReference type="Pfam" id="PF00135"/>
    </source>
</evidence>
<dbReference type="EMBL" id="JBEDNZ010000019">
    <property type="protein sequence ID" value="KAL0820056.1"/>
    <property type="molecule type" value="Genomic_DNA"/>
</dbReference>
<evidence type="ECO:0000256" key="6">
    <source>
        <dbReference type="RuleBase" id="RU361235"/>
    </source>
</evidence>
<dbReference type="EMBL" id="JBEDNZ010000019">
    <property type="protein sequence ID" value="KAL0820054.1"/>
    <property type="molecule type" value="Genomic_DNA"/>
</dbReference>
<dbReference type="EMBL" id="JBEDNZ010000019">
    <property type="protein sequence ID" value="KAL0820051.1"/>
    <property type="molecule type" value="Genomic_DNA"/>
</dbReference>